<protein>
    <submittedName>
        <fullName evidence="1">Uncharacterized protein</fullName>
    </submittedName>
</protein>
<accession>A0A8C7Y200</accession>
<evidence type="ECO:0000313" key="2">
    <source>
        <dbReference type="Proteomes" id="UP000694383"/>
    </source>
</evidence>
<reference evidence="1" key="2">
    <citation type="submission" date="2025-09" db="UniProtKB">
        <authorList>
            <consortium name="Ensembl"/>
        </authorList>
    </citation>
    <scope>IDENTIFICATION</scope>
</reference>
<organism evidence="1 2">
    <name type="scientific">Oryzias sinensis</name>
    <name type="common">Chinese medaka</name>
    <dbReference type="NCBI Taxonomy" id="183150"/>
    <lineage>
        <taxon>Eukaryota</taxon>
        <taxon>Metazoa</taxon>
        <taxon>Chordata</taxon>
        <taxon>Craniata</taxon>
        <taxon>Vertebrata</taxon>
        <taxon>Euteleostomi</taxon>
        <taxon>Actinopterygii</taxon>
        <taxon>Neopterygii</taxon>
        <taxon>Teleostei</taxon>
        <taxon>Neoteleostei</taxon>
        <taxon>Acanthomorphata</taxon>
        <taxon>Ovalentaria</taxon>
        <taxon>Atherinomorphae</taxon>
        <taxon>Beloniformes</taxon>
        <taxon>Adrianichthyidae</taxon>
        <taxon>Oryziinae</taxon>
        <taxon>Oryzias</taxon>
    </lineage>
</organism>
<evidence type="ECO:0000313" key="1">
    <source>
        <dbReference type="Ensembl" id="ENSOSIP00000020686.1"/>
    </source>
</evidence>
<sequence length="63" mass="6885">MNGLMVSLCSCHCESGADENMSFEKDFICDVENIHRVGHKSPAMLHSEASVPIKVNVVTFCSV</sequence>
<keyword evidence="2" id="KW-1185">Reference proteome</keyword>
<dbReference type="Ensembl" id="ENSOSIT00000021833.1">
    <property type="protein sequence ID" value="ENSOSIP00000020686.1"/>
    <property type="gene ID" value="ENSOSIG00000011014.1"/>
</dbReference>
<dbReference type="Proteomes" id="UP000694383">
    <property type="component" value="Unplaced"/>
</dbReference>
<name>A0A8C7Y200_9TELE</name>
<dbReference type="AlphaFoldDB" id="A0A8C7Y200"/>
<proteinExistence type="predicted"/>
<reference evidence="1" key="1">
    <citation type="submission" date="2025-08" db="UniProtKB">
        <authorList>
            <consortium name="Ensembl"/>
        </authorList>
    </citation>
    <scope>IDENTIFICATION</scope>
</reference>